<keyword evidence="4" id="KW-1185">Reference proteome</keyword>
<evidence type="ECO:0000313" key="4">
    <source>
        <dbReference type="Proteomes" id="UP000481360"/>
    </source>
</evidence>
<dbReference type="Proteomes" id="UP000481360">
    <property type="component" value="Unassembled WGS sequence"/>
</dbReference>
<proteinExistence type="predicted"/>
<organism evidence="3 4">
    <name type="scientific">Lentzea alba</name>
    <dbReference type="NCBI Taxonomy" id="2714351"/>
    <lineage>
        <taxon>Bacteria</taxon>
        <taxon>Bacillati</taxon>
        <taxon>Actinomycetota</taxon>
        <taxon>Actinomycetes</taxon>
        <taxon>Pseudonocardiales</taxon>
        <taxon>Pseudonocardiaceae</taxon>
        <taxon>Lentzea</taxon>
    </lineage>
</organism>
<accession>A0A7C9RU10</accession>
<evidence type="ECO:0000256" key="1">
    <source>
        <dbReference type="SAM" id="MobiDB-lite"/>
    </source>
</evidence>
<keyword evidence="2" id="KW-0472">Membrane</keyword>
<protein>
    <submittedName>
        <fullName evidence="3">Uncharacterized protein</fullName>
    </submittedName>
</protein>
<keyword evidence="2" id="KW-0812">Transmembrane</keyword>
<dbReference type="EMBL" id="JAAMPJ010000009">
    <property type="protein sequence ID" value="NGY63411.1"/>
    <property type="molecule type" value="Genomic_DNA"/>
</dbReference>
<gene>
    <name evidence="3" type="ORF">G7043_31260</name>
</gene>
<dbReference type="AlphaFoldDB" id="A0A7C9RU10"/>
<dbReference type="RefSeq" id="WP_166051732.1">
    <property type="nucleotide sequence ID" value="NZ_JAAMPJ010000009.1"/>
</dbReference>
<name>A0A7C9RU10_9PSEU</name>
<sequence length="291" mass="31723">MDAGDVAAWVGAPISVGAAFISLIAVNYARKQAEIAQGALAQARRSAKAAEESAAETRKANEFSREKDTRELAERDAAAVAEASKIRVTRHGGGELRIDATNHSTAKVFDMCLMSVVPIDEPDHQWFHNPRVASRPAVVAVVNPENHARWYVNFRSPTGGVRPLVGNGYDIVFRFTDGSGQRWQRTNDDVPERVDSTVIETRHASQAAAAPTEEDTRFQLLSLIVERKRSGTRIEVSVLHEELGLDETLVQRCLAHLHAEGMIIAMRGGDRVAAVQGPTPGGERIIDGIDF</sequence>
<feature type="transmembrane region" description="Helical" evidence="2">
    <location>
        <begin position="6"/>
        <end position="26"/>
    </location>
</feature>
<feature type="region of interest" description="Disordered" evidence="1">
    <location>
        <begin position="51"/>
        <end position="76"/>
    </location>
</feature>
<comment type="caution">
    <text evidence="3">The sequence shown here is derived from an EMBL/GenBank/DDBJ whole genome shotgun (WGS) entry which is preliminary data.</text>
</comment>
<evidence type="ECO:0000256" key="2">
    <source>
        <dbReference type="SAM" id="Phobius"/>
    </source>
</evidence>
<evidence type="ECO:0000313" key="3">
    <source>
        <dbReference type="EMBL" id="NGY63411.1"/>
    </source>
</evidence>
<keyword evidence="2" id="KW-1133">Transmembrane helix</keyword>
<reference evidence="3 4" key="1">
    <citation type="submission" date="2020-03" db="EMBL/GenBank/DDBJ databases">
        <title>Isolation and identification of active actinomycetes.</title>
        <authorList>
            <person name="Sun X."/>
        </authorList>
    </citation>
    <scope>NUCLEOTIDE SEQUENCE [LARGE SCALE GENOMIC DNA]</scope>
    <source>
        <strain evidence="3 4">NEAU-D13</strain>
    </source>
</reference>